<gene>
    <name evidence="1" type="ORF">Vretifemale_20907</name>
    <name evidence="2" type="ORF">Vretimale_19924</name>
</gene>
<evidence type="ECO:0000313" key="3">
    <source>
        <dbReference type="Proteomes" id="UP000722791"/>
    </source>
</evidence>
<dbReference type="EMBL" id="BNCP01000109">
    <property type="protein sequence ID" value="GIL93501.1"/>
    <property type="molecule type" value="Genomic_DNA"/>
</dbReference>
<organism evidence="2 3">
    <name type="scientific">Volvox reticuliferus</name>
    <dbReference type="NCBI Taxonomy" id="1737510"/>
    <lineage>
        <taxon>Eukaryota</taxon>
        <taxon>Viridiplantae</taxon>
        <taxon>Chlorophyta</taxon>
        <taxon>core chlorophytes</taxon>
        <taxon>Chlorophyceae</taxon>
        <taxon>CS clade</taxon>
        <taxon>Chlamydomonadales</taxon>
        <taxon>Volvocaceae</taxon>
        <taxon>Volvox</taxon>
    </lineage>
</organism>
<comment type="caution">
    <text evidence="2">The sequence shown here is derived from an EMBL/GenBank/DDBJ whole genome shotgun (WGS) entry which is preliminary data.</text>
</comment>
<dbReference type="AlphaFoldDB" id="A0A8J4LZP3"/>
<keyword evidence="4" id="KW-1185">Reference proteome</keyword>
<dbReference type="OrthoDB" id="533839at2759"/>
<dbReference type="Proteomes" id="UP000722791">
    <property type="component" value="Unassembled WGS sequence"/>
</dbReference>
<sequence>MSSLGPLGPPPAAPIVNPIMWAPELPVNRPQMHAEAAVAAAQGIRTHMVAAGALRAGEGAPPEERHVVTPLDMEERAALAHEMTFHPTAEASGARLDPTDPKAPFGATVKNAEGEPVTERDGPLDDPYGISNAGGGVTAAAAAVTAPDDDGDDVIFGDGSLVGAEAAIEAICGAGEDASASKV</sequence>
<reference evidence="2" key="1">
    <citation type="journal article" date="2021" name="Proc. Natl. Acad. Sci. U.S.A.">
        <title>Three genomes in the algal genus Volvox reveal the fate of a haploid sex-determining region after a transition to homothallism.</title>
        <authorList>
            <person name="Yamamoto K."/>
            <person name="Hamaji T."/>
            <person name="Kawai-Toyooka H."/>
            <person name="Matsuzaki R."/>
            <person name="Takahashi F."/>
            <person name="Nishimura Y."/>
            <person name="Kawachi M."/>
            <person name="Noguchi H."/>
            <person name="Minakuchi Y."/>
            <person name="Umen J.G."/>
            <person name="Toyoda A."/>
            <person name="Nozaki H."/>
        </authorList>
    </citation>
    <scope>NUCLEOTIDE SEQUENCE</scope>
    <source>
        <strain evidence="2">NIES-3785</strain>
        <strain evidence="1">NIES-3786</strain>
    </source>
</reference>
<name>A0A8J4LZP3_9CHLO</name>
<dbReference type="EMBL" id="BNCQ01000109">
    <property type="protein sequence ID" value="GIM17370.1"/>
    <property type="molecule type" value="Genomic_DNA"/>
</dbReference>
<evidence type="ECO:0000313" key="2">
    <source>
        <dbReference type="EMBL" id="GIM17370.1"/>
    </source>
</evidence>
<accession>A0A8J4LZP3</accession>
<dbReference type="Proteomes" id="UP000747110">
    <property type="component" value="Unassembled WGS sequence"/>
</dbReference>
<protein>
    <submittedName>
        <fullName evidence="2">Uncharacterized protein</fullName>
    </submittedName>
</protein>
<evidence type="ECO:0000313" key="4">
    <source>
        <dbReference type="Proteomes" id="UP000747110"/>
    </source>
</evidence>
<proteinExistence type="predicted"/>
<evidence type="ECO:0000313" key="1">
    <source>
        <dbReference type="EMBL" id="GIL93501.1"/>
    </source>
</evidence>